<evidence type="ECO:0000256" key="1">
    <source>
        <dbReference type="SAM" id="Phobius"/>
    </source>
</evidence>
<keyword evidence="1" id="KW-1133">Transmembrane helix</keyword>
<keyword evidence="1" id="KW-0812">Transmembrane</keyword>
<feature type="transmembrane region" description="Helical" evidence="1">
    <location>
        <begin position="21"/>
        <end position="43"/>
    </location>
</feature>
<gene>
    <name evidence="2" type="ORF">Q73A0000_10085</name>
</gene>
<proteinExistence type="predicted"/>
<sequence>MKKNLFFTLTERYNSSCKRFIQFYIIVFLGFLFTPQFLCASAFEEDFATDQEVGMIYVSGNAVIYGHANISNVKIVNLSTENNIQGSKHIKTNVVAEQVTAKKKEKDQELKKLEDKINSNIQYKFFANPAESDMVLRSATKVLFACSILDTTSFKVFGEKIWIAILPLIDQSESQSKKFFISLSYFQFGNYRNLPLRAPPLFS</sequence>
<protein>
    <submittedName>
        <fullName evidence="2">Uncharacterized protein</fullName>
    </submittedName>
</protein>
<dbReference type="Proteomes" id="UP000594195">
    <property type="component" value="Chromosome"/>
</dbReference>
<keyword evidence="3" id="KW-1185">Reference proteome</keyword>
<dbReference type="EMBL" id="CP040442">
    <property type="protein sequence ID" value="QOW10699.1"/>
    <property type="molecule type" value="Genomic_DNA"/>
</dbReference>
<dbReference type="RefSeq" id="WP_193810863.1">
    <property type="nucleotide sequence ID" value="NZ_CP040442.1"/>
</dbReference>
<evidence type="ECO:0000313" key="2">
    <source>
        <dbReference type="EMBL" id="QOW10699.1"/>
    </source>
</evidence>
<organism evidence="2 3">
    <name type="scientific">Kaistella flava</name>
    <name type="common">ex Peng et al. 2021</name>
    <dbReference type="NCBI Taxonomy" id="2038776"/>
    <lineage>
        <taxon>Bacteria</taxon>
        <taxon>Pseudomonadati</taxon>
        <taxon>Bacteroidota</taxon>
        <taxon>Flavobacteriia</taxon>
        <taxon>Flavobacteriales</taxon>
        <taxon>Weeksellaceae</taxon>
        <taxon>Chryseobacterium group</taxon>
        <taxon>Kaistella</taxon>
    </lineage>
</organism>
<dbReference type="AlphaFoldDB" id="A0A7M2YA60"/>
<evidence type="ECO:0000313" key="3">
    <source>
        <dbReference type="Proteomes" id="UP000594195"/>
    </source>
</evidence>
<dbReference type="KEGG" id="kfa:Q73A0000_10085"/>
<accession>A0A7M2YA60</accession>
<name>A0A7M2YA60_9FLAO</name>
<reference evidence="2 3" key="1">
    <citation type="submission" date="2019-05" db="EMBL/GenBank/DDBJ databases">
        <title>Chryseobacterium sp. isolated from King George Island, maritime Antarctica.</title>
        <authorList>
            <person name="Peng X."/>
        </authorList>
    </citation>
    <scope>NUCLEOTIDE SEQUENCE [LARGE SCALE GENOMIC DNA]</scope>
    <source>
        <strain evidence="2 3">7-3A</strain>
    </source>
</reference>
<keyword evidence="1" id="KW-0472">Membrane</keyword>